<gene>
    <name evidence="2" type="ORF">KYD98_15090</name>
</gene>
<dbReference type="CDD" id="cd07033">
    <property type="entry name" value="TPP_PYR_DXS_TK_like"/>
    <property type="match status" value="1"/>
</dbReference>
<dbReference type="InterPro" id="IPR033248">
    <property type="entry name" value="Transketolase_C"/>
</dbReference>
<evidence type="ECO:0000313" key="2">
    <source>
        <dbReference type="EMBL" id="MBW6411415.1"/>
    </source>
</evidence>
<dbReference type="EMBL" id="JAHXPT010000014">
    <property type="protein sequence ID" value="MBW6411415.1"/>
    <property type="molecule type" value="Genomic_DNA"/>
</dbReference>
<dbReference type="InterPro" id="IPR009014">
    <property type="entry name" value="Transketo_C/PFOR_II"/>
</dbReference>
<dbReference type="InterPro" id="IPR005475">
    <property type="entry name" value="Transketolase-like_Pyr-bd"/>
</dbReference>
<dbReference type="SMART" id="SM00861">
    <property type="entry name" value="Transket_pyr"/>
    <property type="match status" value="1"/>
</dbReference>
<accession>A0ABS7ARX7</accession>
<dbReference type="Pfam" id="PF02779">
    <property type="entry name" value="Transket_pyr"/>
    <property type="match status" value="1"/>
</dbReference>
<dbReference type="Gene3D" id="3.40.50.920">
    <property type="match status" value="1"/>
</dbReference>
<protein>
    <submittedName>
        <fullName evidence="2">Transketolase family protein</fullName>
    </submittedName>
</protein>
<proteinExistence type="predicted"/>
<dbReference type="Gene3D" id="3.40.50.970">
    <property type="match status" value="1"/>
</dbReference>
<dbReference type="InterPro" id="IPR051157">
    <property type="entry name" value="PDH/Transketolase"/>
</dbReference>
<dbReference type="Proteomes" id="UP001519921">
    <property type="component" value="Unassembled WGS sequence"/>
</dbReference>
<name>A0ABS7ARX7_9CLOT</name>
<keyword evidence="3" id="KW-1185">Reference proteome</keyword>
<evidence type="ECO:0000259" key="1">
    <source>
        <dbReference type="SMART" id="SM00861"/>
    </source>
</evidence>
<dbReference type="Pfam" id="PF02780">
    <property type="entry name" value="Transketolase_C"/>
    <property type="match status" value="1"/>
</dbReference>
<sequence length="313" mass="33711">MSEVRKIATRESYANALVELGKEHDDLVVLDADLAAATKTCVFKKAFPQRHIDCGIAEANMTGIAAGMSTCGYVPFISTFAMFAAGRSYEQVRNSICYPHLNVKIGATHAGISVGEDGATHQCNEDLALMRVIPNMTVISPSDNIEARAAVKAAYELDGPVYLRFGRLATPIINDSVDYQFEIGKGVILRDGKDITIIATGLCVVEALEAANKLEVYGINARVINIHTIKPIDEDLIVKAAEETGKIITVEEHSVIGGLGGAVAEVLVEKCPIKMLRIGINDVFGESGPADLLIKKYGLDAQGIYEKIKKFVD</sequence>
<feature type="domain" description="Transketolase-like pyrimidine-binding" evidence="1">
    <location>
        <begin position="7"/>
        <end position="172"/>
    </location>
</feature>
<dbReference type="PANTHER" id="PTHR43825:SF1">
    <property type="entry name" value="TRANSKETOLASE-LIKE PYRIMIDINE-BINDING DOMAIN-CONTAINING PROTEIN"/>
    <property type="match status" value="1"/>
</dbReference>
<evidence type="ECO:0000313" key="3">
    <source>
        <dbReference type="Proteomes" id="UP001519921"/>
    </source>
</evidence>
<reference evidence="2 3" key="1">
    <citation type="submission" date="2021-07" db="EMBL/GenBank/DDBJ databases">
        <title>Clostridium weizhouense sp. nov., an anaerobic bacterium isolated from activated sludge of Petroleum wastewater.</title>
        <authorList>
            <person name="Li Q."/>
        </authorList>
    </citation>
    <scope>NUCLEOTIDE SEQUENCE [LARGE SCALE GENOMIC DNA]</scope>
    <source>
        <strain evidence="2 3">YB-6</strain>
    </source>
</reference>
<comment type="caution">
    <text evidence="2">The sequence shown here is derived from an EMBL/GenBank/DDBJ whole genome shotgun (WGS) entry which is preliminary data.</text>
</comment>
<organism evidence="2 3">
    <name type="scientific">Clostridium weizhouense</name>
    <dbReference type="NCBI Taxonomy" id="2859781"/>
    <lineage>
        <taxon>Bacteria</taxon>
        <taxon>Bacillati</taxon>
        <taxon>Bacillota</taxon>
        <taxon>Clostridia</taxon>
        <taxon>Eubacteriales</taxon>
        <taxon>Clostridiaceae</taxon>
        <taxon>Clostridium</taxon>
    </lineage>
</organism>
<dbReference type="RefSeq" id="WP_219780882.1">
    <property type="nucleotide sequence ID" value="NZ_JAHXPT010000014.1"/>
</dbReference>
<dbReference type="SUPFAM" id="SSF52922">
    <property type="entry name" value="TK C-terminal domain-like"/>
    <property type="match status" value="1"/>
</dbReference>
<dbReference type="SUPFAM" id="SSF52518">
    <property type="entry name" value="Thiamin diphosphate-binding fold (THDP-binding)"/>
    <property type="match status" value="1"/>
</dbReference>
<dbReference type="InterPro" id="IPR029061">
    <property type="entry name" value="THDP-binding"/>
</dbReference>
<dbReference type="PANTHER" id="PTHR43825">
    <property type="entry name" value="PYRUVATE DEHYDROGENASE E1 COMPONENT"/>
    <property type="match status" value="1"/>
</dbReference>